<dbReference type="SUPFAM" id="SSF55729">
    <property type="entry name" value="Acyl-CoA N-acyltransferases (Nat)"/>
    <property type="match status" value="1"/>
</dbReference>
<dbReference type="EMBL" id="JAVDWH010000001">
    <property type="protein sequence ID" value="MDR7087709.1"/>
    <property type="molecule type" value="Genomic_DNA"/>
</dbReference>
<evidence type="ECO:0000256" key="1">
    <source>
        <dbReference type="ARBA" id="ARBA00022679"/>
    </source>
</evidence>
<dbReference type="CDD" id="cd04301">
    <property type="entry name" value="NAT_SF"/>
    <property type="match status" value="1"/>
</dbReference>
<organism evidence="4 5">
    <name type="scientific">Aeromicrobium panaciterrae</name>
    <dbReference type="NCBI Taxonomy" id="363861"/>
    <lineage>
        <taxon>Bacteria</taxon>
        <taxon>Bacillati</taxon>
        <taxon>Actinomycetota</taxon>
        <taxon>Actinomycetes</taxon>
        <taxon>Propionibacteriales</taxon>
        <taxon>Nocardioidaceae</taxon>
        <taxon>Aeromicrobium</taxon>
    </lineage>
</organism>
<dbReference type="Proteomes" id="UP001257739">
    <property type="component" value="Unassembled WGS sequence"/>
</dbReference>
<evidence type="ECO:0000256" key="2">
    <source>
        <dbReference type="ARBA" id="ARBA00023315"/>
    </source>
</evidence>
<dbReference type="PANTHER" id="PTHR43877">
    <property type="entry name" value="AMINOALKYLPHOSPHONATE N-ACETYLTRANSFERASE-RELATED-RELATED"/>
    <property type="match status" value="1"/>
</dbReference>
<sequence length="156" mass="17624">MTVPARVEWDDADAVRLRDAMQAEIRGMYADDPTSQNRDGRLEIDPGSIVFTAVIRDGDEPIGHVALRRLGDDLEIKRMYVVPERRGGDLAERLLAEVEREARSLGAPRLILHTGGRQQAALAFYERHGYTPIDIYPPYEQLVYSLCFEKVLTSPN</sequence>
<feature type="domain" description="N-acetyltransferase" evidence="3">
    <location>
        <begin position="12"/>
        <end position="153"/>
    </location>
</feature>
<evidence type="ECO:0000313" key="5">
    <source>
        <dbReference type="Proteomes" id="UP001257739"/>
    </source>
</evidence>
<dbReference type="RefSeq" id="WP_309971715.1">
    <property type="nucleotide sequence ID" value="NZ_JAVDWH010000001.1"/>
</dbReference>
<name>A0ABU1URA3_9ACTN</name>
<dbReference type="PROSITE" id="PS51186">
    <property type="entry name" value="GNAT"/>
    <property type="match status" value="1"/>
</dbReference>
<keyword evidence="1" id="KW-0808">Transferase</keyword>
<dbReference type="PANTHER" id="PTHR43877:SF2">
    <property type="entry name" value="AMINOALKYLPHOSPHONATE N-ACETYLTRANSFERASE-RELATED"/>
    <property type="match status" value="1"/>
</dbReference>
<keyword evidence="2" id="KW-0012">Acyltransferase</keyword>
<dbReference type="Pfam" id="PF00583">
    <property type="entry name" value="Acetyltransf_1"/>
    <property type="match status" value="1"/>
</dbReference>
<protein>
    <submittedName>
        <fullName evidence="4">GNAT superfamily N-acetyltransferase</fullName>
    </submittedName>
</protein>
<keyword evidence="5" id="KW-1185">Reference proteome</keyword>
<evidence type="ECO:0000313" key="4">
    <source>
        <dbReference type="EMBL" id="MDR7087709.1"/>
    </source>
</evidence>
<comment type="caution">
    <text evidence="4">The sequence shown here is derived from an EMBL/GenBank/DDBJ whole genome shotgun (WGS) entry which is preliminary data.</text>
</comment>
<proteinExistence type="predicted"/>
<dbReference type="InterPro" id="IPR050832">
    <property type="entry name" value="Bact_Acetyltransf"/>
</dbReference>
<dbReference type="InterPro" id="IPR016181">
    <property type="entry name" value="Acyl_CoA_acyltransferase"/>
</dbReference>
<reference evidence="4 5" key="1">
    <citation type="submission" date="2023-07" db="EMBL/GenBank/DDBJ databases">
        <title>Sorghum-associated microbial communities from plants grown in Nebraska, USA.</title>
        <authorList>
            <person name="Schachtman D."/>
        </authorList>
    </citation>
    <scope>NUCLEOTIDE SEQUENCE [LARGE SCALE GENOMIC DNA]</scope>
    <source>
        <strain evidence="4 5">BE248</strain>
    </source>
</reference>
<accession>A0ABU1URA3</accession>
<dbReference type="Gene3D" id="3.40.630.30">
    <property type="match status" value="1"/>
</dbReference>
<gene>
    <name evidence="4" type="ORF">J2X11_002548</name>
</gene>
<dbReference type="InterPro" id="IPR000182">
    <property type="entry name" value="GNAT_dom"/>
</dbReference>
<evidence type="ECO:0000259" key="3">
    <source>
        <dbReference type="PROSITE" id="PS51186"/>
    </source>
</evidence>